<keyword evidence="5" id="KW-0539">Nucleus</keyword>
<dbReference type="GO" id="GO:0003677">
    <property type="term" value="F:DNA binding"/>
    <property type="evidence" value="ECO:0007669"/>
    <property type="project" value="UniProtKB-KW"/>
</dbReference>
<evidence type="ECO:0000256" key="6">
    <source>
        <dbReference type="SAM" id="MobiDB-lite"/>
    </source>
</evidence>
<keyword evidence="4" id="KW-0804">Transcription</keyword>
<dbReference type="PANTHER" id="PTHR46772">
    <property type="entry name" value="BHLH DOMAIN-CONTAINING PROTEIN"/>
    <property type="match status" value="1"/>
</dbReference>
<dbReference type="SMART" id="SM00353">
    <property type="entry name" value="HLH"/>
    <property type="match status" value="1"/>
</dbReference>
<accession>A0AAV8TKF7</accession>
<dbReference type="CDD" id="cd04873">
    <property type="entry name" value="ACT_UUR-ACR-like"/>
    <property type="match status" value="1"/>
</dbReference>
<dbReference type="CDD" id="cd11393">
    <property type="entry name" value="bHLH_AtbHLH_like"/>
    <property type="match status" value="1"/>
</dbReference>
<gene>
    <name evidence="8" type="ORF">K2173_001129</name>
</gene>
<dbReference type="EMBL" id="JAIWQS010000004">
    <property type="protein sequence ID" value="KAJ8766609.1"/>
    <property type="molecule type" value="Genomic_DNA"/>
</dbReference>
<reference evidence="8 9" key="1">
    <citation type="submission" date="2021-09" db="EMBL/GenBank/DDBJ databases">
        <title>Genomic insights and catalytic innovation underlie evolution of tropane alkaloids biosynthesis.</title>
        <authorList>
            <person name="Wang Y.-J."/>
            <person name="Tian T."/>
            <person name="Huang J.-P."/>
            <person name="Huang S.-X."/>
        </authorList>
    </citation>
    <scope>NUCLEOTIDE SEQUENCE [LARGE SCALE GENOMIC DNA]</scope>
    <source>
        <strain evidence="8">KIB-2018</strain>
        <tissue evidence="8">Leaf</tissue>
    </source>
</reference>
<protein>
    <recommendedName>
        <fullName evidence="7">BHLH domain-containing protein</fullName>
    </recommendedName>
</protein>
<evidence type="ECO:0000256" key="1">
    <source>
        <dbReference type="ARBA" id="ARBA00004123"/>
    </source>
</evidence>
<dbReference type="GO" id="GO:0003700">
    <property type="term" value="F:DNA-binding transcription factor activity"/>
    <property type="evidence" value="ECO:0007669"/>
    <property type="project" value="InterPro"/>
</dbReference>
<feature type="compositionally biased region" description="Gly residues" evidence="6">
    <location>
        <begin position="80"/>
        <end position="90"/>
    </location>
</feature>
<dbReference type="AlphaFoldDB" id="A0AAV8TKF7"/>
<dbReference type="GO" id="GO:0005634">
    <property type="term" value="C:nucleus"/>
    <property type="evidence" value="ECO:0007669"/>
    <property type="project" value="UniProtKB-SubCell"/>
</dbReference>
<evidence type="ECO:0000256" key="3">
    <source>
        <dbReference type="ARBA" id="ARBA00023125"/>
    </source>
</evidence>
<name>A0AAV8TKF7_9ROSI</name>
<feature type="compositionally biased region" description="Polar residues" evidence="6">
    <location>
        <begin position="10"/>
        <end position="19"/>
    </location>
</feature>
<evidence type="ECO:0000259" key="7">
    <source>
        <dbReference type="PROSITE" id="PS50888"/>
    </source>
</evidence>
<evidence type="ECO:0000256" key="5">
    <source>
        <dbReference type="ARBA" id="ARBA00023242"/>
    </source>
</evidence>
<dbReference type="SUPFAM" id="SSF47459">
    <property type="entry name" value="HLH, helix-loop-helix DNA-binding domain"/>
    <property type="match status" value="1"/>
</dbReference>
<dbReference type="GO" id="GO:0046983">
    <property type="term" value="F:protein dimerization activity"/>
    <property type="evidence" value="ECO:0007669"/>
    <property type="project" value="InterPro"/>
</dbReference>
<dbReference type="InterPro" id="IPR011598">
    <property type="entry name" value="bHLH_dom"/>
</dbReference>
<dbReference type="InterPro" id="IPR036638">
    <property type="entry name" value="HLH_DNA-bd_sf"/>
</dbReference>
<sequence>MSGEEELFWENQTWDCLTNSDKSGGSGDYSGKKCSLPLGSSSNSPTELGKKVATISKKRVQEESHRNGKAIASESKEAKVGGGGGGSGGGESDHEMHIWTERERRKKMRNMFSSLHALLPQLPPKADKSTIVDEAVNYIKTLQQTLQRLQKQKLERLQGATATFGYSPSLTTSQNQSDSREAFLADLGSTNNMPITATKPANLNASSILRYPVMFQTWTSTNVVLNICGDEAQISICSPKKPGLFSTICYLLEKHNIQVMSAHVSSDCTRSMYMIQARANGAYDRFTETIPAEETYKQAAAEIMCWVTT</sequence>
<organism evidence="8 9">
    <name type="scientific">Erythroxylum novogranatense</name>
    <dbReference type="NCBI Taxonomy" id="1862640"/>
    <lineage>
        <taxon>Eukaryota</taxon>
        <taxon>Viridiplantae</taxon>
        <taxon>Streptophyta</taxon>
        <taxon>Embryophyta</taxon>
        <taxon>Tracheophyta</taxon>
        <taxon>Spermatophyta</taxon>
        <taxon>Magnoliopsida</taxon>
        <taxon>eudicotyledons</taxon>
        <taxon>Gunneridae</taxon>
        <taxon>Pentapetalae</taxon>
        <taxon>rosids</taxon>
        <taxon>fabids</taxon>
        <taxon>Malpighiales</taxon>
        <taxon>Erythroxylaceae</taxon>
        <taxon>Erythroxylum</taxon>
    </lineage>
</organism>
<dbReference type="Pfam" id="PF00010">
    <property type="entry name" value="HLH"/>
    <property type="match status" value="1"/>
</dbReference>
<dbReference type="GO" id="GO:0009960">
    <property type="term" value="P:endosperm development"/>
    <property type="evidence" value="ECO:0007669"/>
    <property type="project" value="InterPro"/>
</dbReference>
<dbReference type="InterPro" id="IPR045239">
    <property type="entry name" value="bHLH95_bHLH"/>
</dbReference>
<evidence type="ECO:0000313" key="8">
    <source>
        <dbReference type="EMBL" id="KAJ8766609.1"/>
    </source>
</evidence>
<keyword evidence="3" id="KW-0238">DNA-binding</keyword>
<dbReference type="InterPro" id="IPR044278">
    <property type="entry name" value="BHLH95-like"/>
</dbReference>
<dbReference type="Gene3D" id="4.10.280.10">
    <property type="entry name" value="Helix-loop-helix DNA-binding domain"/>
    <property type="match status" value="1"/>
</dbReference>
<comment type="caution">
    <text evidence="8">The sequence shown here is derived from an EMBL/GenBank/DDBJ whole genome shotgun (WGS) entry which is preliminary data.</text>
</comment>
<dbReference type="InterPro" id="IPR054502">
    <property type="entry name" value="bHLH-TF_ACT-like_plant"/>
</dbReference>
<evidence type="ECO:0000313" key="9">
    <source>
        <dbReference type="Proteomes" id="UP001159364"/>
    </source>
</evidence>
<feature type="domain" description="BHLH" evidence="7">
    <location>
        <begin position="92"/>
        <end position="142"/>
    </location>
</feature>
<evidence type="ECO:0000256" key="2">
    <source>
        <dbReference type="ARBA" id="ARBA00023015"/>
    </source>
</evidence>
<dbReference type="Pfam" id="PF22754">
    <property type="entry name" value="bHLH-TF_ACT-like_plant"/>
    <property type="match status" value="1"/>
</dbReference>
<keyword evidence="9" id="KW-1185">Reference proteome</keyword>
<evidence type="ECO:0000256" key="4">
    <source>
        <dbReference type="ARBA" id="ARBA00023163"/>
    </source>
</evidence>
<comment type="subcellular location">
    <subcellularLocation>
        <location evidence="1">Nucleus</location>
    </subcellularLocation>
</comment>
<feature type="region of interest" description="Disordered" evidence="6">
    <location>
        <begin position="1"/>
        <end position="94"/>
    </location>
</feature>
<dbReference type="PANTHER" id="PTHR46772:SF8">
    <property type="entry name" value="TRANSCRIPTION FACTOR BHLH95"/>
    <property type="match status" value="1"/>
</dbReference>
<proteinExistence type="predicted"/>
<dbReference type="Proteomes" id="UP001159364">
    <property type="component" value="Linkage Group LG04"/>
</dbReference>
<dbReference type="PROSITE" id="PS50888">
    <property type="entry name" value="BHLH"/>
    <property type="match status" value="1"/>
</dbReference>
<keyword evidence="2" id="KW-0805">Transcription regulation</keyword>